<dbReference type="PROSITE" id="PS50067">
    <property type="entry name" value="KINESIN_MOTOR_2"/>
    <property type="match status" value="1"/>
</dbReference>
<dbReference type="SMART" id="SM00129">
    <property type="entry name" value="KISc"/>
    <property type="match status" value="1"/>
</dbReference>
<evidence type="ECO:0000313" key="9">
    <source>
        <dbReference type="EMBL" id="CAD8113205.1"/>
    </source>
</evidence>
<dbReference type="PANTHER" id="PTHR47969:SF15">
    <property type="entry name" value="CHROMOSOME-ASSOCIATED KINESIN KIF4A-RELATED"/>
    <property type="match status" value="1"/>
</dbReference>
<dbReference type="OMA" id="LQCEFNI"/>
<keyword evidence="6" id="KW-0505">Motor protein</keyword>
<accession>A0A8S1QFL1</accession>
<dbReference type="GO" id="GO:0005875">
    <property type="term" value="C:microtubule associated complex"/>
    <property type="evidence" value="ECO:0007669"/>
    <property type="project" value="TreeGrafter"/>
</dbReference>
<feature type="coiled-coil region" evidence="7">
    <location>
        <begin position="290"/>
        <end position="393"/>
    </location>
</feature>
<feature type="domain" description="Kinesin motor" evidence="8">
    <location>
        <begin position="2"/>
        <end position="282"/>
    </location>
</feature>
<organism evidence="9 10">
    <name type="scientific">Paramecium primaurelia</name>
    <dbReference type="NCBI Taxonomy" id="5886"/>
    <lineage>
        <taxon>Eukaryota</taxon>
        <taxon>Sar</taxon>
        <taxon>Alveolata</taxon>
        <taxon>Ciliophora</taxon>
        <taxon>Intramacronucleata</taxon>
        <taxon>Oligohymenophorea</taxon>
        <taxon>Peniculida</taxon>
        <taxon>Parameciidae</taxon>
        <taxon>Paramecium</taxon>
    </lineage>
</organism>
<evidence type="ECO:0000256" key="6">
    <source>
        <dbReference type="PROSITE-ProRule" id="PRU00283"/>
    </source>
</evidence>
<feature type="binding site" evidence="6">
    <location>
        <begin position="70"/>
        <end position="77"/>
    </location>
    <ligand>
        <name>ATP</name>
        <dbReference type="ChEBI" id="CHEBI:30616"/>
    </ligand>
</feature>
<keyword evidence="4 6" id="KW-0067">ATP-binding</keyword>
<dbReference type="GO" id="GO:0051231">
    <property type="term" value="P:spindle elongation"/>
    <property type="evidence" value="ECO:0007669"/>
    <property type="project" value="TreeGrafter"/>
</dbReference>
<dbReference type="AlphaFoldDB" id="A0A8S1QFL1"/>
<evidence type="ECO:0000256" key="7">
    <source>
        <dbReference type="SAM" id="Coils"/>
    </source>
</evidence>
<dbReference type="GO" id="GO:0008017">
    <property type="term" value="F:microtubule binding"/>
    <property type="evidence" value="ECO:0007669"/>
    <property type="project" value="InterPro"/>
</dbReference>
<evidence type="ECO:0000256" key="3">
    <source>
        <dbReference type="ARBA" id="ARBA00022741"/>
    </source>
</evidence>
<sequence length="470" mass="55342">MKVFTVARLKPGETKITIDKNQLRILDKSYEFDVILDEQTKQDDLYVGLNISQLLEQFKNGISQVIFCYGQTGSGKTYTVNQLIPMILPQILESKFEISFSVLQIYNEKILDMLYKQQLKLRYKNNEFVPENLTKLICHSQEELVKLYNKANKNRIINSHSLNDFSSRSHCIYTFHGQTTDLQCEFNIVDLAGSERLNQTKVQQIHESVEINKSLFYLRQVIQNLADKVQQIPYRQSKLTSILKKSLNGKSNIVMVICLNPSDENLQQCQQSAQYGVKARQIILQPEQQQDDQQRQIKELKQQIINLEQQLKIAQNTIKSLKQNQQNQLVQQQQNNIQMEQINQINNLLGQNKKLRDQLQHINDQNFVLSQLNHQMQNENQDLRDKINIFEEIISEDLKKNKDPFKKDWIELFQGEGSNYLEIIINKLQYYKQLQCKQNNERILMNPIHQTVKNSRNQRSFSIGKREFKF</sequence>
<reference evidence="9" key="1">
    <citation type="submission" date="2021-01" db="EMBL/GenBank/DDBJ databases">
        <authorList>
            <consortium name="Genoscope - CEA"/>
            <person name="William W."/>
        </authorList>
    </citation>
    <scope>NUCLEOTIDE SEQUENCE</scope>
</reference>
<evidence type="ECO:0000313" key="10">
    <source>
        <dbReference type="Proteomes" id="UP000688137"/>
    </source>
</evidence>
<keyword evidence="5 7" id="KW-0175">Coiled coil</keyword>
<dbReference type="GO" id="GO:0005524">
    <property type="term" value="F:ATP binding"/>
    <property type="evidence" value="ECO:0007669"/>
    <property type="project" value="UniProtKB-UniRule"/>
</dbReference>
<dbReference type="EMBL" id="CAJJDM010000159">
    <property type="protein sequence ID" value="CAD8113205.1"/>
    <property type="molecule type" value="Genomic_DNA"/>
</dbReference>
<evidence type="ECO:0000256" key="5">
    <source>
        <dbReference type="ARBA" id="ARBA00023054"/>
    </source>
</evidence>
<evidence type="ECO:0000259" key="8">
    <source>
        <dbReference type="PROSITE" id="PS50067"/>
    </source>
</evidence>
<evidence type="ECO:0000256" key="1">
    <source>
        <dbReference type="ARBA" id="ARBA00004496"/>
    </source>
</evidence>
<evidence type="ECO:0000256" key="2">
    <source>
        <dbReference type="ARBA" id="ARBA00022490"/>
    </source>
</evidence>
<dbReference type="GO" id="GO:0007052">
    <property type="term" value="P:mitotic spindle organization"/>
    <property type="evidence" value="ECO:0007669"/>
    <property type="project" value="TreeGrafter"/>
</dbReference>
<evidence type="ECO:0000256" key="4">
    <source>
        <dbReference type="ARBA" id="ARBA00022840"/>
    </source>
</evidence>
<dbReference type="PANTHER" id="PTHR47969">
    <property type="entry name" value="CHROMOSOME-ASSOCIATED KINESIN KIF4A-RELATED"/>
    <property type="match status" value="1"/>
</dbReference>
<dbReference type="InterPro" id="IPR001752">
    <property type="entry name" value="Kinesin_motor_dom"/>
</dbReference>
<keyword evidence="10" id="KW-1185">Reference proteome</keyword>
<dbReference type="GO" id="GO:0003777">
    <property type="term" value="F:microtubule motor activity"/>
    <property type="evidence" value="ECO:0007669"/>
    <property type="project" value="InterPro"/>
</dbReference>
<comment type="caution">
    <text evidence="9">The sequence shown here is derived from an EMBL/GenBank/DDBJ whole genome shotgun (WGS) entry which is preliminary data.</text>
</comment>
<dbReference type="InterPro" id="IPR027640">
    <property type="entry name" value="Kinesin-like_fam"/>
</dbReference>
<keyword evidence="3 6" id="KW-0547">Nucleotide-binding</keyword>
<name>A0A8S1QFL1_PARPR</name>
<comment type="similarity">
    <text evidence="6">Belongs to the TRAFAC class myosin-kinesin ATPase superfamily. Kinesin family.</text>
</comment>
<dbReference type="Pfam" id="PF00225">
    <property type="entry name" value="Kinesin"/>
    <property type="match status" value="1"/>
</dbReference>
<dbReference type="GO" id="GO:0007018">
    <property type="term" value="P:microtubule-based movement"/>
    <property type="evidence" value="ECO:0007669"/>
    <property type="project" value="InterPro"/>
</dbReference>
<proteinExistence type="inferred from homology"/>
<dbReference type="GO" id="GO:0005737">
    <property type="term" value="C:cytoplasm"/>
    <property type="evidence" value="ECO:0007669"/>
    <property type="project" value="UniProtKB-SubCell"/>
</dbReference>
<comment type="subcellular location">
    <subcellularLocation>
        <location evidence="1">Cytoplasm</location>
    </subcellularLocation>
</comment>
<gene>
    <name evidence="9" type="ORF">PPRIM_AZ9-3.1.T1540089</name>
</gene>
<protein>
    <recommendedName>
        <fullName evidence="8">Kinesin motor domain-containing protein</fullName>
    </recommendedName>
</protein>
<dbReference type="Proteomes" id="UP000688137">
    <property type="component" value="Unassembled WGS sequence"/>
</dbReference>
<keyword evidence="2" id="KW-0963">Cytoplasm</keyword>